<keyword evidence="1" id="KW-1133">Transmembrane helix</keyword>
<feature type="transmembrane region" description="Helical" evidence="1">
    <location>
        <begin position="91"/>
        <end position="110"/>
    </location>
</feature>
<evidence type="ECO:0000313" key="3">
    <source>
        <dbReference type="Proteomes" id="UP000494269"/>
    </source>
</evidence>
<sequence>MLKKGETLTHVDWAIFGLALLLLAPPVLVIVFLNKSSVSAFVISEAGRSHFLSYCSFWLAAMAGLTAGRGVVRHQRGTPKAELAVASIQDYIESAVLLVSSACALALTALDEPLPHRAFLMLLTSYPIIYGGYLFTLKIWEKQRRKRNKAFSLASIGLRHSRRSFLIAACIGVAGLWIMDQLYLPSLIT</sequence>
<dbReference type="AlphaFoldDB" id="A0A6S6ZWV4"/>
<name>A0A6S6ZWV4_9BURK</name>
<feature type="transmembrane region" description="Helical" evidence="1">
    <location>
        <begin position="12"/>
        <end position="31"/>
    </location>
</feature>
<feature type="transmembrane region" description="Helical" evidence="1">
    <location>
        <begin position="116"/>
        <end position="137"/>
    </location>
</feature>
<dbReference type="RefSeq" id="WP_175169827.1">
    <property type="nucleotide sequence ID" value="NZ_CADIJQ010000003.1"/>
</dbReference>
<evidence type="ECO:0000256" key="1">
    <source>
        <dbReference type="SAM" id="Phobius"/>
    </source>
</evidence>
<dbReference type="EMBL" id="CADIJQ010000003">
    <property type="protein sequence ID" value="CAB3698624.1"/>
    <property type="molecule type" value="Genomic_DNA"/>
</dbReference>
<keyword evidence="1" id="KW-0812">Transmembrane</keyword>
<dbReference type="Proteomes" id="UP000494269">
    <property type="component" value="Unassembled WGS sequence"/>
</dbReference>
<protein>
    <submittedName>
        <fullName evidence="2">Uncharacterized protein</fullName>
    </submittedName>
</protein>
<gene>
    <name evidence="2" type="ORF">LMG3441_02425</name>
</gene>
<keyword evidence="3" id="KW-1185">Reference proteome</keyword>
<feature type="transmembrane region" description="Helical" evidence="1">
    <location>
        <begin position="51"/>
        <end position="71"/>
    </location>
</feature>
<feature type="transmembrane region" description="Helical" evidence="1">
    <location>
        <begin position="165"/>
        <end position="184"/>
    </location>
</feature>
<proteinExistence type="predicted"/>
<evidence type="ECO:0000313" key="2">
    <source>
        <dbReference type="EMBL" id="CAB3698624.1"/>
    </source>
</evidence>
<accession>A0A6S6ZWV4</accession>
<organism evidence="2 3">
    <name type="scientific">Achromobacter kerstersii</name>
    <dbReference type="NCBI Taxonomy" id="1353890"/>
    <lineage>
        <taxon>Bacteria</taxon>
        <taxon>Pseudomonadati</taxon>
        <taxon>Pseudomonadota</taxon>
        <taxon>Betaproteobacteria</taxon>
        <taxon>Burkholderiales</taxon>
        <taxon>Alcaligenaceae</taxon>
        <taxon>Achromobacter</taxon>
    </lineage>
</organism>
<keyword evidence="1" id="KW-0472">Membrane</keyword>
<reference evidence="2 3" key="1">
    <citation type="submission" date="2020-04" db="EMBL/GenBank/DDBJ databases">
        <authorList>
            <person name="De Canck E."/>
        </authorList>
    </citation>
    <scope>NUCLEOTIDE SEQUENCE [LARGE SCALE GENOMIC DNA]</scope>
    <source>
        <strain evidence="2 3">LMG 3441</strain>
    </source>
</reference>